<dbReference type="Proteomes" id="UP000438476">
    <property type="component" value="Unassembled WGS sequence"/>
</dbReference>
<organism evidence="1 2">
    <name type="scientific">Altericroceibacterium endophyticum</name>
    <dbReference type="NCBI Taxonomy" id="1808508"/>
    <lineage>
        <taxon>Bacteria</taxon>
        <taxon>Pseudomonadati</taxon>
        <taxon>Pseudomonadota</taxon>
        <taxon>Alphaproteobacteria</taxon>
        <taxon>Sphingomonadales</taxon>
        <taxon>Erythrobacteraceae</taxon>
        <taxon>Altericroceibacterium</taxon>
    </lineage>
</organism>
<reference evidence="1 2" key="1">
    <citation type="submission" date="2019-12" db="EMBL/GenBank/DDBJ databases">
        <title>Genomic-based taxomic classification of the family Erythrobacteraceae.</title>
        <authorList>
            <person name="Xu L."/>
        </authorList>
    </citation>
    <scope>NUCLEOTIDE SEQUENCE [LARGE SCALE GENOMIC DNA]</scope>
    <source>
        <strain evidence="1 2">LMG 29518</strain>
    </source>
</reference>
<gene>
    <name evidence="1" type="ORF">GRI91_06265</name>
</gene>
<evidence type="ECO:0000313" key="1">
    <source>
        <dbReference type="EMBL" id="MXO65352.1"/>
    </source>
</evidence>
<name>A0A6I4T581_9SPHN</name>
<evidence type="ECO:0000313" key="2">
    <source>
        <dbReference type="Proteomes" id="UP000438476"/>
    </source>
</evidence>
<accession>A0A6I4T581</accession>
<sequence length="133" mass="14307">MDEEEVEGLIAELRAMLRGMGFDWAAEQAEGGIHPATASRAVARALIDAAEAVTVDLAQAELATMQLLKVDEIVFMPDPDADGDARDLVETKQSIGLDQNDRVRGQQRRSALDIVSGYAPTFAALRGRLDGLV</sequence>
<proteinExistence type="predicted"/>
<dbReference type="EMBL" id="WTYT01000002">
    <property type="protein sequence ID" value="MXO65352.1"/>
    <property type="molecule type" value="Genomic_DNA"/>
</dbReference>
<keyword evidence="2" id="KW-1185">Reference proteome</keyword>
<comment type="caution">
    <text evidence="1">The sequence shown here is derived from an EMBL/GenBank/DDBJ whole genome shotgun (WGS) entry which is preliminary data.</text>
</comment>
<protein>
    <submittedName>
        <fullName evidence="1">Uncharacterized protein</fullName>
    </submittedName>
</protein>
<dbReference type="RefSeq" id="WP_160735752.1">
    <property type="nucleotide sequence ID" value="NZ_WTYT01000002.1"/>
</dbReference>
<dbReference type="AlphaFoldDB" id="A0A6I4T581"/>